<accession>A0A0P6XB16</accession>
<gene>
    <name evidence="11" type="ORF">ADM99_08270</name>
</gene>
<feature type="domain" description="PAC" evidence="10">
    <location>
        <begin position="370"/>
        <end position="421"/>
    </location>
</feature>
<dbReference type="GO" id="GO:0006355">
    <property type="term" value="P:regulation of DNA-templated transcription"/>
    <property type="evidence" value="ECO:0007669"/>
    <property type="project" value="InterPro"/>
</dbReference>
<dbReference type="CDD" id="cd00075">
    <property type="entry name" value="HATPase"/>
    <property type="match status" value="1"/>
</dbReference>
<dbReference type="PROSITE" id="PS50109">
    <property type="entry name" value="HIS_KIN"/>
    <property type="match status" value="1"/>
</dbReference>
<dbReference type="NCBIfam" id="TIGR00229">
    <property type="entry name" value="sensory_box"/>
    <property type="match status" value="1"/>
</dbReference>
<evidence type="ECO:0000256" key="6">
    <source>
        <dbReference type="ARBA" id="ARBA00022777"/>
    </source>
</evidence>
<reference evidence="11 12" key="1">
    <citation type="submission" date="2015-07" db="EMBL/GenBank/DDBJ databases">
        <title>Genome sequence of Leptolinea tardivitalis DSM 16556.</title>
        <authorList>
            <person name="Hemp J."/>
            <person name="Ward L.M."/>
            <person name="Pace L.A."/>
            <person name="Fischer W.W."/>
        </authorList>
    </citation>
    <scope>NUCLEOTIDE SEQUENCE [LARGE SCALE GENOMIC DNA]</scope>
    <source>
        <strain evidence="11 12">YMTK-2</strain>
    </source>
</reference>
<keyword evidence="5" id="KW-0547">Nucleotide-binding</keyword>
<dbReference type="Pfam" id="PF00989">
    <property type="entry name" value="PAS"/>
    <property type="match status" value="1"/>
</dbReference>
<proteinExistence type="predicted"/>
<dbReference type="SMART" id="SM00388">
    <property type="entry name" value="HisKA"/>
    <property type="match status" value="1"/>
</dbReference>
<sequence>MSETSTNNLSTPPINRPKIPGVQEFSFLLNAFTDAAVVLDLRTLFIYQSNPAFIQLTAYSQIELAGLSIVDVLPDFSQEFFISGEPLIANLSRRKRNSIPVIVQGTLLNSEHTWGLLTMVPEAKHAESQGVWQTDLYTGLMDLATIREEPNLEKSLIKGFEIARLMTRAKNICIYKADSQQPRLIRISFNKQSEVFPEILPSSDLVQLASPTMWIPGKKVIAEVQRAALVANLNFVSTIPLGQRNAMFGLLVVGDQDGQPAERLENIMQVLSAHLTAALQHFILIDNLRKEVQIQKLTSDIRGTVFEHTQEGILFISPDLHIVEINPAAEWMLQYAAWEVKNQPVSNVVIGPDRMMTVLESCCQGIPTHNMGNVYVHRRNGQSFPAHIQVVPVMKEKELLGIVMFIRDISEHEQIRLRSQQLEQRALLGEFTAIFAHEVRNPINNISTGLQLISARLPKEDVNVDVLDRMMGDCTRLDHLMESILAFSKPQELRLEKIDIIMFLQRILDRWRPRLARVNVQPFFSVSQSVPQINGDPRALEQVFTNLISNAIDAMSQNGGTLAIHVNPDHSLPNRPQVEITVSDNGPGIPDEIRERIFEPFVTTKSHGTGLGLAITKRIVTAHQGNITVKSFPGGTIFHVYLPACSGD</sequence>
<evidence type="ECO:0000256" key="2">
    <source>
        <dbReference type="ARBA" id="ARBA00012438"/>
    </source>
</evidence>
<dbReference type="SMART" id="SM00387">
    <property type="entry name" value="HATPase_c"/>
    <property type="match status" value="1"/>
</dbReference>
<dbReference type="Pfam" id="PF13426">
    <property type="entry name" value="PAS_9"/>
    <property type="match status" value="1"/>
</dbReference>
<dbReference type="Gene3D" id="1.10.287.130">
    <property type="match status" value="1"/>
</dbReference>
<dbReference type="InterPro" id="IPR003661">
    <property type="entry name" value="HisK_dim/P_dom"/>
</dbReference>
<dbReference type="CDD" id="cd00082">
    <property type="entry name" value="HisKA"/>
    <property type="match status" value="1"/>
</dbReference>
<keyword evidence="6" id="KW-0418">Kinase</keyword>
<dbReference type="Proteomes" id="UP000050430">
    <property type="component" value="Unassembled WGS sequence"/>
</dbReference>
<evidence type="ECO:0000256" key="7">
    <source>
        <dbReference type="ARBA" id="ARBA00022840"/>
    </source>
</evidence>
<dbReference type="InterPro" id="IPR013767">
    <property type="entry name" value="PAS_fold"/>
</dbReference>
<dbReference type="Pfam" id="PF02518">
    <property type="entry name" value="HATPase_c"/>
    <property type="match status" value="1"/>
</dbReference>
<feature type="domain" description="Histidine kinase" evidence="9">
    <location>
        <begin position="434"/>
        <end position="646"/>
    </location>
</feature>
<dbReference type="GO" id="GO:0000155">
    <property type="term" value="F:phosphorelay sensor kinase activity"/>
    <property type="evidence" value="ECO:0007669"/>
    <property type="project" value="InterPro"/>
</dbReference>
<dbReference type="SMART" id="SM00091">
    <property type="entry name" value="PAS"/>
    <property type="match status" value="2"/>
</dbReference>
<dbReference type="InterPro" id="IPR000014">
    <property type="entry name" value="PAS"/>
</dbReference>
<dbReference type="RefSeq" id="WP_062423081.1">
    <property type="nucleotide sequence ID" value="NZ_BBYA01000012.1"/>
</dbReference>
<dbReference type="PANTHER" id="PTHR43065:SF10">
    <property type="entry name" value="PEROXIDE STRESS-ACTIVATED HISTIDINE KINASE MAK3"/>
    <property type="match status" value="1"/>
</dbReference>
<dbReference type="STRING" id="229920.ADM99_08270"/>
<dbReference type="CDD" id="cd00130">
    <property type="entry name" value="PAS"/>
    <property type="match status" value="2"/>
</dbReference>
<name>A0A0P6XB16_9CHLR</name>
<dbReference type="SUPFAM" id="SSF47384">
    <property type="entry name" value="Homodimeric domain of signal transducing histidine kinase"/>
    <property type="match status" value="1"/>
</dbReference>
<keyword evidence="7" id="KW-0067">ATP-binding</keyword>
<dbReference type="PANTHER" id="PTHR43065">
    <property type="entry name" value="SENSOR HISTIDINE KINASE"/>
    <property type="match status" value="1"/>
</dbReference>
<protein>
    <recommendedName>
        <fullName evidence="2">histidine kinase</fullName>
        <ecNumber evidence="2">2.7.13.3</ecNumber>
    </recommendedName>
</protein>
<evidence type="ECO:0000259" key="9">
    <source>
        <dbReference type="PROSITE" id="PS50109"/>
    </source>
</evidence>
<dbReference type="InterPro" id="IPR036890">
    <property type="entry name" value="HATPase_C_sf"/>
</dbReference>
<dbReference type="InterPro" id="IPR036097">
    <property type="entry name" value="HisK_dim/P_sf"/>
</dbReference>
<dbReference type="SUPFAM" id="SSF55785">
    <property type="entry name" value="PYP-like sensor domain (PAS domain)"/>
    <property type="match status" value="2"/>
</dbReference>
<dbReference type="Gene3D" id="3.30.565.10">
    <property type="entry name" value="Histidine kinase-like ATPase, C-terminal domain"/>
    <property type="match status" value="1"/>
</dbReference>
<keyword evidence="3" id="KW-0597">Phosphoprotein</keyword>
<dbReference type="EC" id="2.7.13.3" evidence="2"/>
<dbReference type="Gene3D" id="3.30.450.20">
    <property type="entry name" value="PAS domain"/>
    <property type="match status" value="2"/>
</dbReference>
<dbReference type="SUPFAM" id="SSF55874">
    <property type="entry name" value="ATPase domain of HSP90 chaperone/DNA topoisomerase II/histidine kinase"/>
    <property type="match status" value="1"/>
</dbReference>
<organism evidence="11 12">
    <name type="scientific">Leptolinea tardivitalis</name>
    <dbReference type="NCBI Taxonomy" id="229920"/>
    <lineage>
        <taxon>Bacteria</taxon>
        <taxon>Bacillati</taxon>
        <taxon>Chloroflexota</taxon>
        <taxon>Anaerolineae</taxon>
        <taxon>Anaerolineales</taxon>
        <taxon>Anaerolineaceae</taxon>
        <taxon>Leptolinea</taxon>
    </lineage>
</organism>
<comment type="catalytic activity">
    <reaction evidence="1">
        <text>ATP + protein L-histidine = ADP + protein N-phospho-L-histidine.</text>
        <dbReference type="EC" id="2.7.13.3"/>
    </reaction>
</comment>
<dbReference type="Pfam" id="PF00512">
    <property type="entry name" value="HisKA"/>
    <property type="match status" value="1"/>
</dbReference>
<evidence type="ECO:0000313" key="12">
    <source>
        <dbReference type="Proteomes" id="UP000050430"/>
    </source>
</evidence>
<evidence type="ECO:0000256" key="3">
    <source>
        <dbReference type="ARBA" id="ARBA00022553"/>
    </source>
</evidence>
<dbReference type="InterPro" id="IPR000700">
    <property type="entry name" value="PAS-assoc_C"/>
</dbReference>
<comment type="caution">
    <text evidence="11">The sequence shown here is derived from an EMBL/GenBank/DDBJ whole genome shotgun (WGS) entry which is preliminary data.</text>
</comment>
<evidence type="ECO:0000256" key="1">
    <source>
        <dbReference type="ARBA" id="ARBA00000085"/>
    </source>
</evidence>
<dbReference type="EMBL" id="LGCK01000008">
    <property type="protein sequence ID" value="KPL72408.1"/>
    <property type="molecule type" value="Genomic_DNA"/>
</dbReference>
<dbReference type="OrthoDB" id="9784397at2"/>
<dbReference type="PROSITE" id="PS50113">
    <property type="entry name" value="PAC"/>
    <property type="match status" value="1"/>
</dbReference>
<dbReference type="AlphaFoldDB" id="A0A0P6XB16"/>
<keyword evidence="8" id="KW-0902">Two-component regulatory system</keyword>
<keyword evidence="12" id="KW-1185">Reference proteome</keyword>
<evidence type="ECO:0000256" key="4">
    <source>
        <dbReference type="ARBA" id="ARBA00022679"/>
    </source>
</evidence>
<evidence type="ECO:0000256" key="5">
    <source>
        <dbReference type="ARBA" id="ARBA00022741"/>
    </source>
</evidence>
<dbReference type="GO" id="GO:0005524">
    <property type="term" value="F:ATP binding"/>
    <property type="evidence" value="ECO:0007669"/>
    <property type="project" value="UniProtKB-KW"/>
</dbReference>
<dbReference type="InterPro" id="IPR035965">
    <property type="entry name" value="PAS-like_dom_sf"/>
</dbReference>
<dbReference type="InterPro" id="IPR003594">
    <property type="entry name" value="HATPase_dom"/>
</dbReference>
<evidence type="ECO:0000259" key="10">
    <source>
        <dbReference type="PROSITE" id="PS50113"/>
    </source>
</evidence>
<dbReference type="InterPro" id="IPR004358">
    <property type="entry name" value="Sig_transdc_His_kin-like_C"/>
</dbReference>
<evidence type="ECO:0000256" key="8">
    <source>
        <dbReference type="ARBA" id="ARBA00023012"/>
    </source>
</evidence>
<dbReference type="InterPro" id="IPR005467">
    <property type="entry name" value="His_kinase_dom"/>
</dbReference>
<dbReference type="PRINTS" id="PR00344">
    <property type="entry name" value="BCTRLSENSOR"/>
</dbReference>
<keyword evidence="4" id="KW-0808">Transferase</keyword>
<evidence type="ECO:0000313" key="11">
    <source>
        <dbReference type="EMBL" id="KPL72408.1"/>
    </source>
</evidence>